<dbReference type="InterPro" id="IPR019715">
    <property type="entry name" value="Haemolysin_XhlA"/>
</dbReference>
<feature type="transmembrane region" description="Helical" evidence="1">
    <location>
        <begin position="63"/>
        <end position="84"/>
    </location>
</feature>
<evidence type="ECO:0000313" key="3">
    <source>
        <dbReference type="Proteomes" id="UP000036923"/>
    </source>
</evidence>
<accession>A0A0L6JHA3</accession>
<dbReference type="Proteomes" id="UP000036923">
    <property type="component" value="Unassembled WGS sequence"/>
</dbReference>
<evidence type="ECO:0000313" key="2">
    <source>
        <dbReference type="EMBL" id="KNY24852.1"/>
    </source>
</evidence>
<dbReference type="EMBL" id="LGTC01000001">
    <property type="protein sequence ID" value="KNY24852.1"/>
    <property type="molecule type" value="Genomic_DNA"/>
</dbReference>
<gene>
    <name evidence="2" type="ORF">Bccel_0109</name>
</gene>
<dbReference type="Pfam" id="PF10779">
    <property type="entry name" value="XhlA"/>
    <property type="match status" value="1"/>
</dbReference>
<reference evidence="3" key="1">
    <citation type="submission" date="2015-07" db="EMBL/GenBank/DDBJ databases">
        <title>Near-Complete Genome Sequence of the Cellulolytic Bacterium Bacteroides (Pseudobacteroides) cellulosolvens ATCC 35603.</title>
        <authorList>
            <person name="Dassa B."/>
            <person name="Utturkar S.M."/>
            <person name="Klingeman D.M."/>
            <person name="Hurt R.A."/>
            <person name="Keller M."/>
            <person name="Xu J."/>
            <person name="Reddy Y.H.K."/>
            <person name="Borovok I."/>
            <person name="Grinberg I.R."/>
            <person name="Lamed R."/>
            <person name="Zhivin O."/>
            <person name="Bayer E.A."/>
            <person name="Brown S.D."/>
        </authorList>
    </citation>
    <scope>NUCLEOTIDE SEQUENCE [LARGE SCALE GENOMIC DNA]</scope>
    <source>
        <strain evidence="3">DSM 2933</strain>
    </source>
</reference>
<keyword evidence="1" id="KW-0812">Transmembrane</keyword>
<keyword evidence="1" id="KW-1133">Transmembrane helix</keyword>
<dbReference type="OrthoDB" id="1707681at2"/>
<dbReference type="AlphaFoldDB" id="A0A0L6JHA3"/>
<organism evidence="2 3">
    <name type="scientific">Pseudobacteroides cellulosolvens ATCC 35603 = DSM 2933</name>
    <dbReference type="NCBI Taxonomy" id="398512"/>
    <lineage>
        <taxon>Bacteria</taxon>
        <taxon>Bacillati</taxon>
        <taxon>Bacillota</taxon>
        <taxon>Clostridia</taxon>
        <taxon>Eubacteriales</taxon>
        <taxon>Oscillospiraceae</taxon>
        <taxon>Pseudobacteroides</taxon>
    </lineage>
</organism>
<keyword evidence="1" id="KW-0472">Membrane</keyword>
<keyword evidence="3" id="KW-1185">Reference proteome</keyword>
<evidence type="ECO:0000256" key="1">
    <source>
        <dbReference type="SAM" id="Phobius"/>
    </source>
</evidence>
<dbReference type="RefSeq" id="WP_036939448.1">
    <property type="nucleotide sequence ID" value="NZ_JQKC01000009.1"/>
</dbReference>
<sequence length="90" mass="10133">MPPGNEVCNEKHKRVDEQLKHHEAWLGEHENKIDRLDRSDAANTASINNLCTKISDLVTTLKWLIGFVVAPLAGGLIGLFFYALQKGMFR</sequence>
<comment type="caution">
    <text evidence="2">The sequence shown here is derived from an EMBL/GenBank/DDBJ whole genome shotgun (WGS) entry which is preliminary data.</text>
</comment>
<dbReference type="STRING" id="398512.Bccel_0109"/>
<protein>
    <submittedName>
        <fullName evidence="2">Hemolysin XhlA</fullName>
    </submittedName>
</protein>
<name>A0A0L6JHA3_9FIRM</name>
<proteinExistence type="predicted"/>